<dbReference type="SUPFAM" id="SSF103473">
    <property type="entry name" value="MFS general substrate transporter"/>
    <property type="match status" value="1"/>
</dbReference>
<accession>A0A8H4R9D4</accession>
<evidence type="ECO:0000313" key="6">
    <source>
        <dbReference type="Proteomes" id="UP000566819"/>
    </source>
</evidence>
<evidence type="ECO:0000256" key="4">
    <source>
        <dbReference type="ARBA" id="ARBA00023136"/>
    </source>
</evidence>
<dbReference type="Gene3D" id="1.20.1250.20">
    <property type="entry name" value="MFS general substrate transporter like domains"/>
    <property type="match status" value="1"/>
</dbReference>
<dbReference type="Pfam" id="PF00083">
    <property type="entry name" value="Sugar_tr"/>
    <property type="match status" value="1"/>
</dbReference>
<sequence length="166" mass="18329">MRLKFVDRQERIAPRNLQGGQRSNIDNPFSLLNHEELADQVHIFVNSSIGLEEHLELLINGALQEHYLSRRGAIAIACIFSTAATIGQSFSKSIPQIIGCRIITGLALGTLLSTWQLSDSLGIFVGFSDNLAILKLPSPPEIIWRLEIAVTLIPVLDEARETFEGP</sequence>
<dbReference type="AlphaFoldDB" id="A0A8H4R9D4"/>
<evidence type="ECO:0008006" key="7">
    <source>
        <dbReference type="Google" id="ProtNLM"/>
    </source>
</evidence>
<comment type="caution">
    <text evidence="5">The sequence shown here is derived from an EMBL/GenBank/DDBJ whole genome shotgun (WGS) entry which is preliminary data.</text>
</comment>
<keyword evidence="6" id="KW-1185">Reference proteome</keyword>
<dbReference type="InterPro" id="IPR036259">
    <property type="entry name" value="MFS_trans_sf"/>
</dbReference>
<evidence type="ECO:0000256" key="2">
    <source>
        <dbReference type="ARBA" id="ARBA00022692"/>
    </source>
</evidence>
<dbReference type="InterPro" id="IPR005828">
    <property type="entry name" value="MFS_sugar_transport-like"/>
</dbReference>
<evidence type="ECO:0000313" key="5">
    <source>
        <dbReference type="EMBL" id="KAF4624595.1"/>
    </source>
</evidence>
<dbReference type="GO" id="GO:0016020">
    <property type="term" value="C:membrane"/>
    <property type="evidence" value="ECO:0007669"/>
    <property type="project" value="UniProtKB-SubCell"/>
</dbReference>
<proteinExistence type="predicted"/>
<dbReference type="Proteomes" id="UP000566819">
    <property type="component" value="Unassembled WGS sequence"/>
</dbReference>
<dbReference type="EMBL" id="JAAMPI010001608">
    <property type="protein sequence ID" value="KAF4624595.1"/>
    <property type="molecule type" value="Genomic_DNA"/>
</dbReference>
<gene>
    <name evidence="5" type="ORF">G7Y89_g13576</name>
</gene>
<keyword evidence="4" id="KW-0472">Membrane</keyword>
<dbReference type="OrthoDB" id="6339427at2759"/>
<organism evidence="5 6">
    <name type="scientific">Cudoniella acicularis</name>
    <dbReference type="NCBI Taxonomy" id="354080"/>
    <lineage>
        <taxon>Eukaryota</taxon>
        <taxon>Fungi</taxon>
        <taxon>Dikarya</taxon>
        <taxon>Ascomycota</taxon>
        <taxon>Pezizomycotina</taxon>
        <taxon>Leotiomycetes</taxon>
        <taxon>Helotiales</taxon>
        <taxon>Tricladiaceae</taxon>
        <taxon>Cudoniella</taxon>
    </lineage>
</organism>
<comment type="subcellular location">
    <subcellularLocation>
        <location evidence="1">Membrane</location>
    </subcellularLocation>
</comment>
<reference evidence="5 6" key="1">
    <citation type="submission" date="2020-03" db="EMBL/GenBank/DDBJ databases">
        <title>Draft Genome Sequence of Cudoniella acicularis.</title>
        <authorList>
            <person name="Buettner E."/>
            <person name="Kellner H."/>
        </authorList>
    </citation>
    <scope>NUCLEOTIDE SEQUENCE [LARGE SCALE GENOMIC DNA]</scope>
    <source>
        <strain evidence="5 6">DSM 108380</strain>
    </source>
</reference>
<dbReference type="GO" id="GO:0022857">
    <property type="term" value="F:transmembrane transporter activity"/>
    <property type="evidence" value="ECO:0007669"/>
    <property type="project" value="InterPro"/>
</dbReference>
<keyword evidence="3" id="KW-1133">Transmembrane helix</keyword>
<evidence type="ECO:0000256" key="1">
    <source>
        <dbReference type="ARBA" id="ARBA00004370"/>
    </source>
</evidence>
<name>A0A8H4R9D4_9HELO</name>
<keyword evidence="2" id="KW-0812">Transmembrane</keyword>
<protein>
    <recommendedName>
        <fullName evidence="7">Major facilitator superfamily (MFS) profile domain-containing protein</fullName>
    </recommendedName>
</protein>
<evidence type="ECO:0000256" key="3">
    <source>
        <dbReference type="ARBA" id="ARBA00022989"/>
    </source>
</evidence>